<dbReference type="Gene3D" id="4.10.1000.10">
    <property type="entry name" value="Zinc finger, CCCH-type"/>
    <property type="match status" value="2"/>
</dbReference>
<dbReference type="Proteomes" id="UP001497522">
    <property type="component" value="Chromosome 19"/>
</dbReference>
<feature type="domain" description="C3H1-type" evidence="6">
    <location>
        <begin position="348"/>
        <end position="376"/>
    </location>
</feature>
<keyword evidence="8" id="KW-1185">Reference proteome</keyword>
<feature type="zinc finger region" description="C3H1-type" evidence="5">
    <location>
        <begin position="89"/>
        <end position="117"/>
    </location>
</feature>
<dbReference type="EMBL" id="OZ023720">
    <property type="protein sequence ID" value="CAK9869893.1"/>
    <property type="molecule type" value="Genomic_DNA"/>
</dbReference>
<dbReference type="InterPro" id="IPR036855">
    <property type="entry name" value="Znf_CCCH_sf"/>
</dbReference>
<keyword evidence="1 5" id="KW-0479">Metal-binding</keyword>
<dbReference type="InterPro" id="IPR000571">
    <property type="entry name" value="Znf_CCCH"/>
</dbReference>
<reference evidence="7" key="1">
    <citation type="submission" date="2024-03" db="EMBL/GenBank/DDBJ databases">
        <authorList>
            <consortium name="ELIXIR-Norway"/>
            <consortium name="Elixir Norway"/>
        </authorList>
    </citation>
    <scope>NUCLEOTIDE SEQUENCE</scope>
</reference>
<sequence>MAGSDHQLIYAMAPQYAAPLQYQYYTAEQPPLALPYSSLYTPPPPLPYDHQGLVGRIKRPAEDAWGAPDYTKRVRPDSGGVVVGPFPQRPGEKMCAYYMTTRNCSFGTSCRFDHPTWVPVGGIANWKEVTASVTPTDPATLPQRPGETVCAYYMKTGECKYGIKCRFDHPKERTESGSHNDQTQQAVTPVKAAAFNSKGLPIRPSEIDCVYYVKTGSCKYGASCRFNHPEANLAGKVIIPVILFLFSPRGYGLESPLSGTLLAFDVCGCSHMQGQECAYPSGISVVGSYPQRPGEADCSFFLKTGECSFGPTCRFNHPPNRVPSVVSRPSSIAAAASVKLTLAGLPRRESETPCAYYMKTGACKFGPVCKFDHPTPGEVAAKALEAARVEVPVTLDTNLPETSTVGLNDPSVASSGNDVVVETFSSAQEV</sequence>
<gene>
    <name evidence="7" type="ORF">CSSPJE1EN2_LOCUS12630</name>
</gene>
<dbReference type="PANTHER" id="PTHR12506">
    <property type="entry name" value="PROTEIN PHOSPHATASE RELATED"/>
    <property type="match status" value="1"/>
</dbReference>
<evidence type="ECO:0000256" key="4">
    <source>
        <dbReference type="ARBA" id="ARBA00023125"/>
    </source>
</evidence>
<evidence type="ECO:0000256" key="3">
    <source>
        <dbReference type="ARBA" id="ARBA00022833"/>
    </source>
</evidence>
<feature type="zinc finger region" description="C3H1-type" evidence="5">
    <location>
        <begin position="144"/>
        <end position="172"/>
    </location>
</feature>
<dbReference type="PROSITE" id="PS50103">
    <property type="entry name" value="ZF_C3H1"/>
    <property type="match status" value="5"/>
</dbReference>
<evidence type="ECO:0000259" key="6">
    <source>
        <dbReference type="PROSITE" id="PS50103"/>
    </source>
</evidence>
<feature type="domain" description="C3H1-type" evidence="6">
    <location>
        <begin position="144"/>
        <end position="172"/>
    </location>
</feature>
<evidence type="ECO:0000256" key="1">
    <source>
        <dbReference type="ARBA" id="ARBA00022723"/>
    </source>
</evidence>
<dbReference type="PANTHER" id="PTHR12506:SF82">
    <property type="entry name" value="ZINC FINGER CCCH DOMAIN-CONTAINING PROTEIN 64-RELATED"/>
    <property type="match status" value="1"/>
</dbReference>
<dbReference type="InterPro" id="IPR050974">
    <property type="entry name" value="Plant_ZF_CCCH"/>
</dbReference>
<evidence type="ECO:0000313" key="7">
    <source>
        <dbReference type="EMBL" id="CAK9869893.1"/>
    </source>
</evidence>
<feature type="zinc finger region" description="C3H1-type" evidence="5">
    <location>
        <begin position="348"/>
        <end position="376"/>
    </location>
</feature>
<keyword evidence="3 5" id="KW-0862">Zinc</keyword>
<evidence type="ECO:0000256" key="2">
    <source>
        <dbReference type="ARBA" id="ARBA00022771"/>
    </source>
</evidence>
<dbReference type="SMART" id="SM00356">
    <property type="entry name" value="ZnF_C3H1"/>
    <property type="match status" value="5"/>
</dbReference>
<protein>
    <recommendedName>
        <fullName evidence="6">C3H1-type domain-containing protein</fullName>
    </recommendedName>
</protein>
<dbReference type="SUPFAM" id="SSF90229">
    <property type="entry name" value="CCCH zinc finger"/>
    <property type="match status" value="5"/>
</dbReference>
<feature type="zinc finger region" description="C3H1-type" evidence="5">
    <location>
        <begin position="203"/>
        <end position="231"/>
    </location>
</feature>
<proteinExistence type="predicted"/>
<feature type="zinc finger region" description="C3H1-type" evidence="5">
    <location>
        <begin position="292"/>
        <end position="320"/>
    </location>
</feature>
<keyword evidence="2 5" id="KW-0863">Zinc-finger</keyword>
<feature type="domain" description="C3H1-type" evidence="6">
    <location>
        <begin position="89"/>
        <end position="117"/>
    </location>
</feature>
<accession>A0ABP1B481</accession>
<organism evidence="7 8">
    <name type="scientific">Sphagnum jensenii</name>
    <dbReference type="NCBI Taxonomy" id="128206"/>
    <lineage>
        <taxon>Eukaryota</taxon>
        <taxon>Viridiplantae</taxon>
        <taxon>Streptophyta</taxon>
        <taxon>Embryophyta</taxon>
        <taxon>Bryophyta</taxon>
        <taxon>Sphagnophytina</taxon>
        <taxon>Sphagnopsida</taxon>
        <taxon>Sphagnales</taxon>
        <taxon>Sphagnaceae</taxon>
        <taxon>Sphagnum</taxon>
    </lineage>
</organism>
<feature type="domain" description="C3H1-type" evidence="6">
    <location>
        <begin position="203"/>
        <end position="231"/>
    </location>
</feature>
<evidence type="ECO:0000313" key="8">
    <source>
        <dbReference type="Proteomes" id="UP001497522"/>
    </source>
</evidence>
<keyword evidence="4" id="KW-0238">DNA-binding</keyword>
<evidence type="ECO:0000256" key="5">
    <source>
        <dbReference type="PROSITE-ProRule" id="PRU00723"/>
    </source>
</evidence>
<dbReference type="Pfam" id="PF00642">
    <property type="entry name" value="zf-CCCH"/>
    <property type="match status" value="5"/>
</dbReference>
<name>A0ABP1B481_9BRYO</name>
<feature type="domain" description="C3H1-type" evidence="6">
    <location>
        <begin position="292"/>
        <end position="320"/>
    </location>
</feature>
<dbReference type="Gene3D" id="2.30.30.1190">
    <property type="match status" value="1"/>
</dbReference>